<dbReference type="AlphaFoldDB" id="A0A0H5RAB8"/>
<evidence type="ECO:0000256" key="7">
    <source>
        <dbReference type="ARBA" id="ARBA00022840"/>
    </source>
</evidence>
<keyword evidence="7" id="KW-0067">ATP-binding</keyword>
<proteinExistence type="inferred from homology"/>
<keyword evidence="6" id="KW-0547">Nucleotide-binding</keyword>
<dbReference type="SUPFAM" id="SSF56059">
    <property type="entry name" value="Glutathione synthetase ATP-binding domain-like"/>
    <property type="match status" value="1"/>
</dbReference>
<dbReference type="EMBL" id="HACM01010581">
    <property type="protein sequence ID" value="CRZ11023.1"/>
    <property type="molecule type" value="Transcribed_RNA"/>
</dbReference>
<evidence type="ECO:0000256" key="8">
    <source>
        <dbReference type="ARBA" id="ARBA00023069"/>
    </source>
</evidence>
<reference evidence="12" key="1">
    <citation type="submission" date="2015-04" db="EMBL/GenBank/DDBJ databases">
        <title>The genome sequence of the plant pathogenic Rhizarian Plasmodiophora brassicae reveals insights in its biotrophic life cycle and the origin of chitin synthesis.</title>
        <authorList>
            <person name="Schwelm A."/>
            <person name="Fogelqvist J."/>
            <person name="Knaust A."/>
            <person name="Julke S."/>
            <person name="Lilja T."/>
            <person name="Dhandapani V."/>
            <person name="Bonilla-Rosso G."/>
            <person name="Karlsson M."/>
            <person name="Shevchenko A."/>
            <person name="Choi S.R."/>
            <person name="Kim H.G."/>
            <person name="Park J.Y."/>
            <person name="Lim Y.P."/>
            <person name="Ludwig-Muller J."/>
            <person name="Dixelius C."/>
        </authorList>
    </citation>
    <scope>NUCLEOTIDE SEQUENCE</scope>
    <source>
        <tissue evidence="12">Potato root galls</tissue>
    </source>
</reference>
<keyword evidence="4" id="KW-0436">Ligase</keyword>
<evidence type="ECO:0000256" key="3">
    <source>
        <dbReference type="ARBA" id="ARBA00022490"/>
    </source>
</evidence>
<name>A0A0H5RAB8_9EUKA</name>
<dbReference type="GO" id="GO:0070740">
    <property type="term" value="F:tubulin-glutamic acid ligase activity"/>
    <property type="evidence" value="ECO:0007669"/>
    <property type="project" value="TreeGrafter"/>
</dbReference>
<protein>
    <recommendedName>
        <fullName evidence="13">Tubulin--tyrosine ligase-like protein 9</fullName>
    </recommendedName>
</protein>
<keyword evidence="5" id="KW-0493">Microtubule</keyword>
<evidence type="ECO:0000256" key="5">
    <source>
        <dbReference type="ARBA" id="ARBA00022701"/>
    </source>
</evidence>
<keyword evidence="8" id="KW-0969">Cilium</keyword>
<keyword evidence="9" id="KW-0206">Cytoskeleton</keyword>
<comment type="similarity">
    <text evidence="2">Belongs to the tubulin polyglutamylase family.</text>
</comment>
<dbReference type="GO" id="GO:0015631">
    <property type="term" value="F:tubulin binding"/>
    <property type="evidence" value="ECO:0007669"/>
    <property type="project" value="TreeGrafter"/>
</dbReference>
<keyword evidence="11" id="KW-0175">Coiled coil</keyword>
<dbReference type="FunFam" id="3.30.470.20:FF:000033">
    <property type="entry name" value="Probable tubulin polyglutamylase TTLL1"/>
    <property type="match status" value="1"/>
</dbReference>
<evidence type="ECO:0000256" key="10">
    <source>
        <dbReference type="ARBA" id="ARBA00023273"/>
    </source>
</evidence>
<feature type="coiled-coil region" evidence="11">
    <location>
        <begin position="80"/>
        <end position="107"/>
    </location>
</feature>
<dbReference type="GO" id="GO:0000226">
    <property type="term" value="P:microtubule cytoskeleton organization"/>
    <property type="evidence" value="ECO:0007669"/>
    <property type="project" value="TreeGrafter"/>
</dbReference>
<evidence type="ECO:0000256" key="1">
    <source>
        <dbReference type="ARBA" id="ARBA00004120"/>
    </source>
</evidence>
<evidence type="ECO:0000256" key="9">
    <source>
        <dbReference type="ARBA" id="ARBA00023212"/>
    </source>
</evidence>
<dbReference type="Pfam" id="PF03133">
    <property type="entry name" value="TTL"/>
    <property type="match status" value="1"/>
</dbReference>
<dbReference type="InterPro" id="IPR004344">
    <property type="entry name" value="TTL/TTLL_fam"/>
</dbReference>
<evidence type="ECO:0000313" key="12">
    <source>
        <dbReference type="EMBL" id="CRZ11023.1"/>
    </source>
</evidence>
<evidence type="ECO:0000256" key="11">
    <source>
        <dbReference type="SAM" id="Coils"/>
    </source>
</evidence>
<dbReference type="GO" id="GO:0036064">
    <property type="term" value="C:ciliary basal body"/>
    <property type="evidence" value="ECO:0007669"/>
    <property type="project" value="TreeGrafter"/>
</dbReference>
<keyword evidence="3" id="KW-0963">Cytoplasm</keyword>
<organism evidence="12">
    <name type="scientific">Spongospora subterranea</name>
    <dbReference type="NCBI Taxonomy" id="70186"/>
    <lineage>
        <taxon>Eukaryota</taxon>
        <taxon>Sar</taxon>
        <taxon>Rhizaria</taxon>
        <taxon>Endomyxa</taxon>
        <taxon>Phytomyxea</taxon>
        <taxon>Plasmodiophorida</taxon>
        <taxon>Plasmodiophoridae</taxon>
        <taxon>Spongospora</taxon>
    </lineage>
</organism>
<dbReference type="Gene3D" id="3.30.470.20">
    <property type="entry name" value="ATP-grasp fold, B domain"/>
    <property type="match status" value="1"/>
</dbReference>
<dbReference type="PANTHER" id="PTHR12241:SF31">
    <property type="entry name" value="POLYGLUTAMYLASE COMPLEX SUBUNIT TTLL1"/>
    <property type="match status" value="1"/>
</dbReference>
<keyword evidence="10" id="KW-0966">Cell projection</keyword>
<comment type="subcellular location">
    <subcellularLocation>
        <location evidence="1">Cytoplasm</location>
        <location evidence="1">Cytoskeleton</location>
        <location evidence="1">Cilium basal body</location>
    </subcellularLocation>
</comment>
<dbReference type="PANTHER" id="PTHR12241">
    <property type="entry name" value="TUBULIN POLYGLUTAMYLASE"/>
    <property type="match status" value="1"/>
</dbReference>
<evidence type="ECO:0000256" key="2">
    <source>
        <dbReference type="ARBA" id="ARBA00006118"/>
    </source>
</evidence>
<evidence type="ECO:0000256" key="6">
    <source>
        <dbReference type="ARBA" id="ARBA00022741"/>
    </source>
</evidence>
<dbReference type="GO" id="GO:0005524">
    <property type="term" value="F:ATP binding"/>
    <property type="evidence" value="ECO:0007669"/>
    <property type="project" value="UniProtKB-KW"/>
</dbReference>
<accession>A0A0H5RAB8</accession>
<sequence length="415" mass="48006">MQVEGGNSLRPRYKLDIDKGVLYTNLEKRGFVRTNSDDDWNFYWALVGTVKQIFNPETGYRLADDQIINHFPNHYELTRKDLMVKNIKRYRKDLEKEENALAEKSVQGLYVHLDIFPTTYSIPSDYSLFAEEFKRQPHSMWIMKPAGKAQGKGIFLINKLAQIKKWANQRFSQSGSRDTYVISRYIDSPLLIGGKKSDLRLYVLVTSYRPLKAYLYKEGFARFSNAKYTSDIGEMDNHIVHLTNVAVQKHGADYNEKHGNKWSVRNLRLYLEATWGHESTKKLFVDIELIIIQSLKAVQNVLINDKHCFEVYGYDIIIDSNLKPWLVEVNASPSLSSTTLRDRVLKKTLISDTLAIVIPKGFPNCDLSKGTNWNTTPEVGHYRMIIDETVYITSERKNEACKKTGIRGRRTGTWR</sequence>
<dbReference type="PROSITE" id="PS51221">
    <property type="entry name" value="TTL"/>
    <property type="match status" value="1"/>
</dbReference>
<evidence type="ECO:0000256" key="4">
    <source>
        <dbReference type="ARBA" id="ARBA00022598"/>
    </source>
</evidence>
<dbReference type="GO" id="GO:0005874">
    <property type="term" value="C:microtubule"/>
    <property type="evidence" value="ECO:0007669"/>
    <property type="project" value="UniProtKB-KW"/>
</dbReference>
<evidence type="ECO:0008006" key="13">
    <source>
        <dbReference type="Google" id="ProtNLM"/>
    </source>
</evidence>